<proteinExistence type="predicted"/>
<evidence type="ECO:0000313" key="2">
    <source>
        <dbReference type="Proteomes" id="UP001156708"/>
    </source>
</evidence>
<dbReference type="EMBL" id="BSNZ01000063">
    <property type="protein sequence ID" value="GLQ86398.1"/>
    <property type="molecule type" value="Genomic_DNA"/>
</dbReference>
<comment type="caution">
    <text evidence="1">The sequence shown here is derived from an EMBL/GenBank/DDBJ whole genome shotgun (WGS) entry which is preliminary data.</text>
</comment>
<name>A0AA37SKV0_9PROT</name>
<keyword evidence="2" id="KW-1185">Reference proteome</keyword>
<sequence length="76" mass="8027">MGGVKGGSANAYAYRGFRTLLMLFSKYGFMKIIDAGRIVSGSGVIGGNVIFHAPRGRARPYNDCDHLVCSGSGNGR</sequence>
<protein>
    <submittedName>
        <fullName evidence="1">Uncharacterized protein</fullName>
    </submittedName>
</protein>
<dbReference type="AlphaFoldDB" id="A0AA37SKV0"/>
<accession>A0AA37SKV0</accession>
<organism evidence="1 2">
    <name type="scientific">Gluconobacter sphaericus NBRC 12467</name>
    <dbReference type="NCBI Taxonomy" id="1307951"/>
    <lineage>
        <taxon>Bacteria</taxon>
        <taxon>Pseudomonadati</taxon>
        <taxon>Pseudomonadota</taxon>
        <taxon>Alphaproteobacteria</taxon>
        <taxon>Acetobacterales</taxon>
        <taxon>Acetobacteraceae</taxon>
        <taxon>Gluconobacter</taxon>
    </lineage>
</organism>
<evidence type="ECO:0000313" key="1">
    <source>
        <dbReference type="EMBL" id="GLQ86398.1"/>
    </source>
</evidence>
<gene>
    <name evidence="1" type="ORF">GCM10007872_33130</name>
</gene>
<reference evidence="2" key="1">
    <citation type="journal article" date="2019" name="Int. J. Syst. Evol. Microbiol.">
        <title>The Global Catalogue of Microorganisms (GCM) 10K type strain sequencing project: providing services to taxonomists for standard genome sequencing and annotation.</title>
        <authorList>
            <consortium name="The Broad Institute Genomics Platform"/>
            <consortium name="The Broad Institute Genome Sequencing Center for Infectious Disease"/>
            <person name="Wu L."/>
            <person name="Ma J."/>
        </authorList>
    </citation>
    <scope>NUCLEOTIDE SEQUENCE [LARGE SCALE GENOMIC DNA]</scope>
    <source>
        <strain evidence="2">NBRC 12467</strain>
    </source>
</reference>
<dbReference type="Proteomes" id="UP001156708">
    <property type="component" value="Unassembled WGS sequence"/>
</dbReference>